<dbReference type="EMBL" id="QENY01000024">
    <property type="protein sequence ID" value="PVX48762.1"/>
    <property type="molecule type" value="Genomic_DNA"/>
</dbReference>
<evidence type="ECO:0000313" key="2">
    <source>
        <dbReference type="Proteomes" id="UP000245870"/>
    </source>
</evidence>
<gene>
    <name evidence="1" type="ORF">C7379_1246</name>
</gene>
<comment type="caution">
    <text evidence="1">The sequence shown here is derived from an EMBL/GenBank/DDBJ whole genome shotgun (WGS) entry which is preliminary data.</text>
</comment>
<sequence>MLHPRSGLMSEQDFSAAVKSLIINIVEFIALKVKQKRGENTNV</sequence>
<accession>A0A2U0TYT3</accession>
<evidence type="ECO:0000313" key="1">
    <source>
        <dbReference type="EMBL" id="PVX48762.1"/>
    </source>
</evidence>
<keyword evidence="2" id="KW-1185">Reference proteome</keyword>
<organism evidence="1 2">
    <name type="scientific">Hallella colorans</name>
    <dbReference type="NCBI Taxonomy" id="1703337"/>
    <lineage>
        <taxon>Bacteria</taxon>
        <taxon>Pseudomonadati</taxon>
        <taxon>Bacteroidota</taxon>
        <taxon>Bacteroidia</taxon>
        <taxon>Bacteroidales</taxon>
        <taxon>Prevotellaceae</taxon>
        <taxon>Hallella</taxon>
    </lineage>
</organism>
<name>A0A2U0TYT3_9BACT</name>
<protein>
    <submittedName>
        <fullName evidence="1">Uncharacterized protein</fullName>
    </submittedName>
</protein>
<dbReference type="AlphaFoldDB" id="A0A2U0TYT3"/>
<proteinExistence type="predicted"/>
<dbReference type="Proteomes" id="UP000245870">
    <property type="component" value="Unassembled WGS sequence"/>
</dbReference>
<reference evidence="1 2" key="1">
    <citation type="submission" date="2018-05" db="EMBL/GenBank/DDBJ databases">
        <title>Genomic Encyclopedia of Type Strains, Phase IV (KMG-IV): sequencing the most valuable type-strain genomes for metagenomic binning, comparative biology and taxonomic classification.</title>
        <authorList>
            <person name="Goeker M."/>
        </authorList>
    </citation>
    <scope>NUCLEOTIDE SEQUENCE [LARGE SCALE GENOMIC DNA]</scope>
    <source>
        <strain evidence="1 2">DSM 100333</strain>
    </source>
</reference>